<keyword evidence="4" id="KW-1185">Reference proteome</keyword>
<dbReference type="EnsemblPlants" id="OGLUM04G28450.1">
    <property type="protein sequence ID" value="OGLUM04G28450.1"/>
    <property type="gene ID" value="OGLUM04G28450"/>
</dbReference>
<reference evidence="3" key="2">
    <citation type="submission" date="2018-05" db="EMBL/GenBank/DDBJ databases">
        <title>OgluRS3 (Oryza glumaepatula Reference Sequence Version 3).</title>
        <authorList>
            <person name="Zhang J."/>
            <person name="Kudrna D."/>
            <person name="Lee S."/>
            <person name="Talag J."/>
            <person name="Welchert J."/>
            <person name="Wing R.A."/>
        </authorList>
    </citation>
    <scope>NUCLEOTIDE SEQUENCE [LARGE SCALE GENOMIC DNA]</scope>
</reference>
<keyword evidence="2" id="KW-0472">Membrane</keyword>
<dbReference type="Gramene" id="OGLUM04G28450.1">
    <property type="protein sequence ID" value="OGLUM04G28450.1"/>
    <property type="gene ID" value="OGLUM04G28450"/>
</dbReference>
<evidence type="ECO:0000256" key="1">
    <source>
        <dbReference type="SAM" id="MobiDB-lite"/>
    </source>
</evidence>
<feature type="region of interest" description="Disordered" evidence="1">
    <location>
        <begin position="16"/>
        <end position="37"/>
    </location>
</feature>
<dbReference type="Proteomes" id="UP000026961">
    <property type="component" value="Chromosome 4"/>
</dbReference>
<evidence type="ECO:0000313" key="3">
    <source>
        <dbReference type="EnsemblPlants" id="OGLUM04G28450.1"/>
    </source>
</evidence>
<sequence length="163" mass="18104">MAAEKTPGDHMALCLGSGGGGPNRAVSEDTGNEDTAAAEERRQVARYKQTLWEFKLSAIVIVLVLAFWVALLLVGTLDHHMSESWRQTYVSSGMVASGPWLFMVICHLRDYGLSVPKMSDFSNQEHQLPPRGPRPLLTDGYRSIIPHKRGSLQNPDRSILLYI</sequence>
<feature type="transmembrane region" description="Helical" evidence="2">
    <location>
        <begin position="89"/>
        <end position="108"/>
    </location>
</feature>
<feature type="transmembrane region" description="Helical" evidence="2">
    <location>
        <begin position="56"/>
        <end position="77"/>
    </location>
</feature>
<keyword evidence="2" id="KW-1133">Transmembrane helix</keyword>
<keyword evidence="2" id="KW-0812">Transmembrane</keyword>
<dbReference type="HOGENOM" id="CLU_1799408_0_0_1"/>
<dbReference type="AlphaFoldDB" id="A0A0D9ZS14"/>
<proteinExistence type="predicted"/>
<protein>
    <submittedName>
        <fullName evidence="3">Uncharacterized protein</fullName>
    </submittedName>
</protein>
<organism evidence="3">
    <name type="scientific">Oryza glumipatula</name>
    <dbReference type="NCBI Taxonomy" id="40148"/>
    <lineage>
        <taxon>Eukaryota</taxon>
        <taxon>Viridiplantae</taxon>
        <taxon>Streptophyta</taxon>
        <taxon>Embryophyta</taxon>
        <taxon>Tracheophyta</taxon>
        <taxon>Spermatophyta</taxon>
        <taxon>Magnoliopsida</taxon>
        <taxon>Liliopsida</taxon>
        <taxon>Poales</taxon>
        <taxon>Poaceae</taxon>
        <taxon>BOP clade</taxon>
        <taxon>Oryzoideae</taxon>
        <taxon>Oryzeae</taxon>
        <taxon>Oryzinae</taxon>
        <taxon>Oryza</taxon>
    </lineage>
</organism>
<evidence type="ECO:0000313" key="4">
    <source>
        <dbReference type="Proteomes" id="UP000026961"/>
    </source>
</evidence>
<name>A0A0D9ZS14_9ORYZ</name>
<reference evidence="3" key="1">
    <citation type="submission" date="2015-04" db="UniProtKB">
        <authorList>
            <consortium name="EnsemblPlants"/>
        </authorList>
    </citation>
    <scope>IDENTIFICATION</scope>
</reference>
<accession>A0A0D9ZS14</accession>
<evidence type="ECO:0000256" key="2">
    <source>
        <dbReference type="SAM" id="Phobius"/>
    </source>
</evidence>